<dbReference type="GO" id="GO:0032153">
    <property type="term" value="C:cell division site"/>
    <property type="evidence" value="ECO:0007669"/>
    <property type="project" value="UniProtKB-UniRule"/>
</dbReference>
<dbReference type="AlphaFoldDB" id="A0A1I6MFK2"/>
<keyword evidence="10" id="KW-1185">Reference proteome</keyword>
<dbReference type="GO" id="GO:0005886">
    <property type="term" value="C:plasma membrane"/>
    <property type="evidence" value="ECO:0007669"/>
    <property type="project" value="UniProtKB-SubCell"/>
</dbReference>
<dbReference type="PANTHER" id="PTHR35851:SF1">
    <property type="entry name" value="CELL DIVISION PROTEIN FTSQ"/>
    <property type="match status" value="1"/>
</dbReference>
<dbReference type="Gene3D" id="3.40.50.11690">
    <property type="entry name" value="Cell division protein FtsQ/DivIB"/>
    <property type="match status" value="1"/>
</dbReference>
<dbReference type="STRING" id="1123755.SAMN05444714_1694"/>
<comment type="similarity">
    <text evidence="7">Belongs to the FtsQ/DivIB family. FtsQ subfamily.</text>
</comment>
<dbReference type="Pfam" id="PF03799">
    <property type="entry name" value="FtsQ_DivIB_C"/>
    <property type="match status" value="1"/>
</dbReference>
<comment type="subcellular location">
    <subcellularLocation>
        <location evidence="7">Cell inner membrane</location>
        <topology evidence="7">Single-pass type II membrane protein</topology>
    </subcellularLocation>
    <text evidence="7">Localizes to the division septum.</text>
</comment>
<keyword evidence="4 7" id="KW-0812">Transmembrane</keyword>
<dbReference type="InterPro" id="IPR005548">
    <property type="entry name" value="Cell_div_FtsQ/DivIB_C"/>
</dbReference>
<name>A0A1I6MFK2_9RHOB</name>
<dbReference type="OrthoDB" id="9783091at2"/>
<evidence type="ECO:0000256" key="6">
    <source>
        <dbReference type="ARBA" id="ARBA00023306"/>
    </source>
</evidence>
<keyword evidence="5 7" id="KW-1133">Transmembrane helix</keyword>
<keyword evidence="2 7" id="KW-0997">Cell inner membrane</keyword>
<dbReference type="HAMAP" id="MF_00911">
    <property type="entry name" value="FtsQ_subfam"/>
    <property type="match status" value="1"/>
</dbReference>
<protein>
    <recommendedName>
        <fullName evidence="7">Cell division protein FtsQ</fullName>
    </recommendedName>
</protein>
<reference evidence="9 10" key="1">
    <citation type="submission" date="2016-10" db="EMBL/GenBank/DDBJ databases">
        <authorList>
            <person name="de Groot N.N."/>
        </authorList>
    </citation>
    <scope>NUCLEOTIDE SEQUENCE [LARGE SCALE GENOMIC DNA]</scope>
    <source>
        <strain evidence="9 10">DSM 29433</strain>
    </source>
</reference>
<evidence type="ECO:0000313" key="10">
    <source>
        <dbReference type="Proteomes" id="UP000198926"/>
    </source>
</evidence>
<organism evidence="9 10">
    <name type="scientific">Yoonia litorea</name>
    <dbReference type="NCBI Taxonomy" id="1123755"/>
    <lineage>
        <taxon>Bacteria</taxon>
        <taxon>Pseudomonadati</taxon>
        <taxon>Pseudomonadota</taxon>
        <taxon>Alphaproteobacteria</taxon>
        <taxon>Rhodobacterales</taxon>
        <taxon>Paracoccaceae</taxon>
        <taxon>Yoonia</taxon>
    </lineage>
</organism>
<dbReference type="Proteomes" id="UP000198926">
    <property type="component" value="Unassembled WGS sequence"/>
</dbReference>
<keyword evidence="1 7" id="KW-1003">Cell membrane</keyword>
<proteinExistence type="inferred from homology"/>
<dbReference type="GO" id="GO:0043093">
    <property type="term" value="P:FtsZ-dependent cytokinesis"/>
    <property type="evidence" value="ECO:0007669"/>
    <property type="project" value="UniProtKB-UniRule"/>
</dbReference>
<evidence type="ECO:0000259" key="8">
    <source>
        <dbReference type="Pfam" id="PF03799"/>
    </source>
</evidence>
<evidence type="ECO:0000256" key="4">
    <source>
        <dbReference type="ARBA" id="ARBA00022692"/>
    </source>
</evidence>
<accession>A0A1I6MFK2</accession>
<dbReference type="InterPro" id="IPR026579">
    <property type="entry name" value="FtsQ"/>
</dbReference>
<keyword evidence="7" id="KW-0472">Membrane</keyword>
<dbReference type="GO" id="GO:0090529">
    <property type="term" value="P:cell septum assembly"/>
    <property type="evidence" value="ECO:0007669"/>
    <property type="project" value="InterPro"/>
</dbReference>
<gene>
    <name evidence="7" type="primary">ftsQ</name>
    <name evidence="9" type="ORF">SAMN05444714_1694</name>
</gene>
<dbReference type="RefSeq" id="WP_090206360.1">
    <property type="nucleotide sequence ID" value="NZ_FOZM01000001.1"/>
</dbReference>
<evidence type="ECO:0000256" key="3">
    <source>
        <dbReference type="ARBA" id="ARBA00022618"/>
    </source>
</evidence>
<evidence type="ECO:0000256" key="2">
    <source>
        <dbReference type="ARBA" id="ARBA00022519"/>
    </source>
</evidence>
<keyword evidence="6 7" id="KW-0131">Cell cycle</keyword>
<evidence type="ECO:0000256" key="5">
    <source>
        <dbReference type="ARBA" id="ARBA00022989"/>
    </source>
</evidence>
<evidence type="ECO:0000256" key="7">
    <source>
        <dbReference type="HAMAP-Rule" id="MF_00911"/>
    </source>
</evidence>
<evidence type="ECO:0000313" key="9">
    <source>
        <dbReference type="EMBL" id="SFS14412.1"/>
    </source>
</evidence>
<feature type="domain" description="Cell division protein FtsQ/DivIB C-terminal" evidence="8">
    <location>
        <begin position="154"/>
        <end position="268"/>
    </location>
</feature>
<dbReference type="EMBL" id="FOZM01000001">
    <property type="protein sequence ID" value="SFS14412.1"/>
    <property type="molecule type" value="Genomic_DNA"/>
</dbReference>
<evidence type="ECO:0000256" key="1">
    <source>
        <dbReference type="ARBA" id="ARBA00022475"/>
    </source>
</evidence>
<dbReference type="InterPro" id="IPR045335">
    <property type="entry name" value="FtsQ_C_sf"/>
</dbReference>
<comment type="function">
    <text evidence="7">Essential cell division protein.</text>
</comment>
<keyword evidence="3 7" id="KW-0132">Cell division</keyword>
<dbReference type="PANTHER" id="PTHR35851">
    <property type="entry name" value="CELL DIVISION PROTEIN FTSQ"/>
    <property type="match status" value="1"/>
</dbReference>
<sequence>MRPLIRRDTPSAPSRDPAPSRFGYRLQRLMLTPGFRGTVRIGVPLLLIGAIAGSWYSKPENRIFLSQTIAEAQRDFQERPQFMVRGSRIEGGGAEVTEIVSAFLPDAYPLSSFDMDLDAIRVEIEALDPIKSASVRVGQNGLLEVDLTPRVPVAVWRDGQDLRLIDAAGVVSGQISARSERSDLPLIAGEGAEAEIAEALQLFATAGPLLQRVRGLVRMGERRWDLVLDGNLRILLPDRGAQRALDRVLALDAARDMLSRDIAVVDMRNPARLTLRLNEEAAIALRRISSGNENNNEVGN</sequence>